<reference evidence="2" key="1">
    <citation type="journal article" date="2020" name="Nature">
        <title>Giant virus diversity and host interactions through global metagenomics.</title>
        <authorList>
            <person name="Schulz F."/>
            <person name="Roux S."/>
            <person name="Paez-Espino D."/>
            <person name="Jungbluth S."/>
            <person name="Walsh D.A."/>
            <person name="Denef V.J."/>
            <person name="McMahon K.D."/>
            <person name="Konstantinidis K.T."/>
            <person name="Eloe-Fadrosh E.A."/>
            <person name="Kyrpides N.C."/>
            <person name="Woyke T."/>
        </authorList>
    </citation>
    <scope>NUCLEOTIDE SEQUENCE</scope>
    <source>
        <strain evidence="2">GVMAG-M-3300027769-26</strain>
    </source>
</reference>
<dbReference type="AlphaFoldDB" id="A0A6C0LDZ5"/>
<evidence type="ECO:0000259" key="1">
    <source>
        <dbReference type="SMART" id="SM00974"/>
    </source>
</evidence>
<dbReference type="EMBL" id="MN740464">
    <property type="protein sequence ID" value="QHU27891.1"/>
    <property type="molecule type" value="Genomic_DNA"/>
</dbReference>
<proteinExistence type="predicted"/>
<organism evidence="2">
    <name type="scientific">viral metagenome</name>
    <dbReference type="NCBI Taxonomy" id="1070528"/>
    <lineage>
        <taxon>unclassified sequences</taxon>
        <taxon>metagenomes</taxon>
        <taxon>organismal metagenomes</taxon>
    </lineage>
</organism>
<dbReference type="SMART" id="SM00974">
    <property type="entry name" value="T5orf172"/>
    <property type="match status" value="1"/>
</dbReference>
<name>A0A6C0LDZ5_9ZZZZ</name>
<dbReference type="Pfam" id="PF10544">
    <property type="entry name" value="T5orf172"/>
    <property type="match status" value="1"/>
</dbReference>
<accession>A0A6C0LDZ5</accession>
<protein>
    <recommendedName>
        <fullName evidence="1">Bacteriophage T5 Orf172 DNA-binding domain-containing protein</fullName>
    </recommendedName>
</protein>
<dbReference type="InterPro" id="IPR018306">
    <property type="entry name" value="Phage_T5_Orf172_DNA-bd"/>
</dbReference>
<sequence length="224" mass="26707">MEYGFIYCFSNPELKSLKIGMTMRTPDVRLKEANVADTWRPPAPYKIEFAKKVSNPYQKEKTLHKLLEQYTIRVNPKREFFQVSPEEVLMFFDLMDGEMWEEPRKEDEEGEDEEDEELFIRINPDKIIEPRGCRDMAKCFMNGQRISHTIGINKAWVGVYDSSKDGIIYNEKIYKKLYHFTKTHYQLERPDRTSENNAWKECMCEVEGKWISTYNLPEIKQTLM</sequence>
<feature type="domain" description="Bacteriophage T5 Orf172 DNA-binding" evidence="1">
    <location>
        <begin position="11"/>
        <end position="95"/>
    </location>
</feature>
<evidence type="ECO:0000313" key="2">
    <source>
        <dbReference type="EMBL" id="QHU27891.1"/>
    </source>
</evidence>